<dbReference type="PANTHER" id="PTHR46481:SF11">
    <property type="entry name" value="ZINC FINGER BED DOMAIN-CONTAINING PROTEIN RICESLEEPER 2-LIKE"/>
    <property type="match status" value="1"/>
</dbReference>
<reference evidence="1" key="1">
    <citation type="submission" date="2020-06" db="EMBL/GenBank/DDBJ databases">
        <authorList>
            <person name="Li T."/>
            <person name="Hu X."/>
            <person name="Zhang T."/>
            <person name="Song X."/>
            <person name="Zhang H."/>
            <person name="Dai N."/>
            <person name="Sheng W."/>
            <person name="Hou X."/>
            <person name="Wei L."/>
        </authorList>
    </citation>
    <scope>NUCLEOTIDE SEQUENCE</scope>
    <source>
        <strain evidence="1">G02</strain>
        <tissue evidence="1">Leaf</tissue>
    </source>
</reference>
<dbReference type="InterPro" id="IPR052035">
    <property type="entry name" value="ZnF_BED_domain_contain"/>
</dbReference>
<protein>
    <submittedName>
        <fullName evidence="1">Uncharacterized protein</fullName>
    </submittedName>
</protein>
<proteinExistence type="predicted"/>
<comment type="caution">
    <text evidence="1">The sequence shown here is derived from an EMBL/GenBank/DDBJ whole genome shotgun (WGS) entry which is preliminary data.</text>
</comment>
<accession>A0AAW2Q1C6</accession>
<reference evidence="1" key="2">
    <citation type="journal article" date="2024" name="Plant">
        <title>Genomic evolution and insights into agronomic trait innovations of Sesamum species.</title>
        <authorList>
            <person name="Miao H."/>
            <person name="Wang L."/>
            <person name="Qu L."/>
            <person name="Liu H."/>
            <person name="Sun Y."/>
            <person name="Le M."/>
            <person name="Wang Q."/>
            <person name="Wei S."/>
            <person name="Zheng Y."/>
            <person name="Lin W."/>
            <person name="Duan Y."/>
            <person name="Cao H."/>
            <person name="Xiong S."/>
            <person name="Wang X."/>
            <person name="Wei L."/>
            <person name="Li C."/>
            <person name="Ma Q."/>
            <person name="Ju M."/>
            <person name="Zhao R."/>
            <person name="Li G."/>
            <person name="Mu C."/>
            <person name="Tian Q."/>
            <person name="Mei H."/>
            <person name="Zhang T."/>
            <person name="Gao T."/>
            <person name="Zhang H."/>
        </authorList>
    </citation>
    <scope>NUCLEOTIDE SEQUENCE</scope>
    <source>
        <strain evidence="1">G02</strain>
    </source>
</reference>
<dbReference type="PANTHER" id="PTHR46481">
    <property type="entry name" value="ZINC FINGER BED DOMAIN-CONTAINING PROTEIN 4"/>
    <property type="match status" value="1"/>
</dbReference>
<name>A0AAW2Q1C6_SESRA</name>
<evidence type="ECO:0000313" key="1">
    <source>
        <dbReference type="EMBL" id="KAL0361540.1"/>
    </source>
</evidence>
<dbReference type="EMBL" id="JACGWJ010000016">
    <property type="protein sequence ID" value="KAL0361540.1"/>
    <property type="molecule type" value="Genomic_DNA"/>
</dbReference>
<dbReference type="AlphaFoldDB" id="A0AAW2Q1C6"/>
<gene>
    <name evidence="1" type="ORF">Sradi_3838500</name>
</gene>
<sequence>MDIRQRFLVGNKKLRGGQELTSHVFRQEESRHELATMVILHDYSLLIVEHIGFRRFVASLQPCFNMVSRNTVKSDIMRIYGDEKVKCFQLLDKLKCRVAITTGMWTSSNNKKGFMAVTTHFVDDSWTLRSFILR</sequence>
<organism evidence="1">
    <name type="scientific">Sesamum radiatum</name>
    <name type="common">Black benniseed</name>
    <dbReference type="NCBI Taxonomy" id="300843"/>
    <lineage>
        <taxon>Eukaryota</taxon>
        <taxon>Viridiplantae</taxon>
        <taxon>Streptophyta</taxon>
        <taxon>Embryophyta</taxon>
        <taxon>Tracheophyta</taxon>
        <taxon>Spermatophyta</taxon>
        <taxon>Magnoliopsida</taxon>
        <taxon>eudicotyledons</taxon>
        <taxon>Gunneridae</taxon>
        <taxon>Pentapetalae</taxon>
        <taxon>asterids</taxon>
        <taxon>lamiids</taxon>
        <taxon>Lamiales</taxon>
        <taxon>Pedaliaceae</taxon>
        <taxon>Sesamum</taxon>
    </lineage>
</organism>